<protein>
    <recommendedName>
        <fullName evidence="3">SIR2-like domain-containing protein</fullName>
    </recommendedName>
</protein>
<dbReference type="SUPFAM" id="SSF53448">
    <property type="entry name" value="Nucleotide-diphospho-sugar transferases"/>
    <property type="match status" value="1"/>
</dbReference>
<dbReference type="InterPro" id="IPR029044">
    <property type="entry name" value="Nucleotide-diphossugar_trans"/>
</dbReference>
<dbReference type="Gene3D" id="3.90.550.10">
    <property type="entry name" value="Spore Coat Polysaccharide Biosynthesis Protein SpsA, Chain A"/>
    <property type="match status" value="1"/>
</dbReference>
<accession>A0ABQ5MX50</accession>
<proteinExistence type="predicted"/>
<reference evidence="1 2" key="1">
    <citation type="journal article" date="2023" name="Int. J. Syst. Evol. Microbiol.">
        <title>Arthrobacter mangrovi sp. nov., an actinobacterium isolated from the rhizosphere of a mangrove.</title>
        <authorList>
            <person name="Hamada M."/>
            <person name="Saitou S."/>
            <person name="Enomoto N."/>
            <person name="Nanri K."/>
            <person name="Hidaka K."/>
            <person name="Miura T."/>
            <person name="Tamura T."/>
        </authorList>
    </citation>
    <scope>NUCLEOTIDE SEQUENCE [LARGE SCALE GENOMIC DNA]</scope>
    <source>
        <strain evidence="1 2">NBRC 112813</strain>
    </source>
</reference>
<organism evidence="1 2">
    <name type="scientific">Arthrobacter mangrovi</name>
    <dbReference type="NCBI Taxonomy" id="2966350"/>
    <lineage>
        <taxon>Bacteria</taxon>
        <taxon>Bacillati</taxon>
        <taxon>Actinomycetota</taxon>
        <taxon>Actinomycetes</taxon>
        <taxon>Micrococcales</taxon>
        <taxon>Micrococcaceae</taxon>
        <taxon>Arthrobacter</taxon>
    </lineage>
</organism>
<gene>
    <name evidence="1" type="ORF">AHIS1636_30040</name>
</gene>
<keyword evidence="2" id="KW-1185">Reference proteome</keyword>
<evidence type="ECO:0000313" key="2">
    <source>
        <dbReference type="Proteomes" id="UP001209654"/>
    </source>
</evidence>
<sequence length="851" mass="93071">MTDLFALPGRTLREGKRSLRKSLKPVAKAVLPTVAGIAGETIAPRKPARVPAASVPAVSAEREPAAPSIIEIVAGGGSLAPTIIREARSAIAAGEAQTVLSAGHSLRASGSPVNIVRSLRGMALLVISGTDLAWREFRDIDDDRILNLCPAEYFAAAFGEAPDEASETLERLLANQGHEEWPAAAVLSVAGVAFARNRLDAARLLTLHGLGRPLHSLTRLQRRELERLQTWFPEGSRRRPLEKPQAAVNFGLLSYQQPDAWSRNVGDYIQTLSSIGHLVRHSNLEFAGDPDLVQFLEGARSRVKDERRLDSAKATVGVVETFRDASTLQDIPENTWAFAFGWYMHHTFGQTFNFPFHANIRPIFISFHVNKPDMLTPEAIDYLKAYGPVGCRDWQTVALLRAAGVPAFFSGCMTTTVDTVFRREGSDDRTATAFVDAPKTGEGDILLQTQRNMREMSFTDKLGTAVEWVGNYHERYRNISTSRLHCFLPARSVGCDVDFHPKNPSDVRFGGLIGTTPQDFDKIRQGILDKLAAVVPLIAGGASEDVVYAKWAEVCAPAMAEADRFLAMKPAVEPTAEDISGMARSALSSDGKAVDVVVDLRPGRAEHLQRLVNSIAAATTAEVRLWVPDHDIPQDVKNNLRLPSPSLSVQWLSGKELSGGFGPVSAQQRRNVLLALVPEILAGSSRAVYINDAVMLRADIADLLRTELGGQVVAARDEHRKGYQSGFRLLRSISIRHRANHAKAMEMVAVSHALHPFDFRVFDASVLVMDLEAARSAGVARSVVGLLVNYKMDFGEALNAVLGAARSPLDPAWNYSPLLGDGHEARLVNWRDGRKPWSSGYAPFAEEWRRL</sequence>
<comment type="caution">
    <text evidence="1">The sequence shown here is derived from an EMBL/GenBank/DDBJ whole genome shotgun (WGS) entry which is preliminary data.</text>
</comment>
<dbReference type="EMBL" id="BRVS01000018">
    <property type="protein sequence ID" value="GLB68562.1"/>
    <property type="molecule type" value="Genomic_DNA"/>
</dbReference>
<dbReference type="RefSeq" id="WP_264796646.1">
    <property type="nucleotide sequence ID" value="NZ_BRVS01000018.1"/>
</dbReference>
<name>A0ABQ5MX50_9MICC</name>
<evidence type="ECO:0008006" key="3">
    <source>
        <dbReference type="Google" id="ProtNLM"/>
    </source>
</evidence>
<evidence type="ECO:0000313" key="1">
    <source>
        <dbReference type="EMBL" id="GLB68562.1"/>
    </source>
</evidence>
<dbReference type="Proteomes" id="UP001209654">
    <property type="component" value="Unassembled WGS sequence"/>
</dbReference>